<evidence type="ECO:0000256" key="2">
    <source>
        <dbReference type="ARBA" id="ARBA00022448"/>
    </source>
</evidence>
<dbReference type="PANTHER" id="PTHR11662:SF457">
    <property type="entry name" value="MAJOR FACILITATOR SUPERFAMILY TRANSPORTER 3"/>
    <property type="match status" value="1"/>
</dbReference>
<dbReference type="AlphaFoldDB" id="A0A067R4Z0"/>
<accession>A0A067R4Z0</accession>
<feature type="transmembrane region" description="Helical" evidence="7">
    <location>
        <begin position="147"/>
        <end position="167"/>
    </location>
</feature>
<dbReference type="GO" id="GO:0016020">
    <property type="term" value="C:membrane"/>
    <property type="evidence" value="ECO:0007669"/>
    <property type="project" value="UniProtKB-SubCell"/>
</dbReference>
<evidence type="ECO:0000256" key="4">
    <source>
        <dbReference type="ARBA" id="ARBA00022847"/>
    </source>
</evidence>
<evidence type="ECO:0000256" key="7">
    <source>
        <dbReference type="SAM" id="Phobius"/>
    </source>
</evidence>
<dbReference type="PANTHER" id="PTHR11662">
    <property type="entry name" value="SOLUTE CARRIER FAMILY 17"/>
    <property type="match status" value="1"/>
</dbReference>
<dbReference type="GO" id="GO:0015293">
    <property type="term" value="F:symporter activity"/>
    <property type="evidence" value="ECO:0007669"/>
    <property type="project" value="UniProtKB-KW"/>
</dbReference>
<keyword evidence="2" id="KW-0813">Transport</keyword>
<dbReference type="SUPFAM" id="SSF103473">
    <property type="entry name" value="MFS general substrate transporter"/>
    <property type="match status" value="1"/>
</dbReference>
<dbReference type="GO" id="GO:0006820">
    <property type="term" value="P:monoatomic anion transport"/>
    <property type="evidence" value="ECO:0007669"/>
    <property type="project" value="TreeGrafter"/>
</dbReference>
<keyword evidence="6 7" id="KW-0472">Membrane</keyword>
<dbReference type="FunFam" id="1.20.1250.20:FF:000003">
    <property type="entry name" value="Solute carrier family 17 member 3"/>
    <property type="match status" value="1"/>
</dbReference>
<dbReference type="OMA" id="AMLNHTA"/>
<evidence type="ECO:0000256" key="3">
    <source>
        <dbReference type="ARBA" id="ARBA00022692"/>
    </source>
</evidence>
<proteinExistence type="predicted"/>
<evidence type="ECO:0000256" key="6">
    <source>
        <dbReference type="ARBA" id="ARBA00023136"/>
    </source>
</evidence>
<feature type="transmembrane region" description="Helical" evidence="7">
    <location>
        <begin position="442"/>
        <end position="464"/>
    </location>
</feature>
<organism evidence="9 10">
    <name type="scientific">Zootermopsis nevadensis</name>
    <name type="common">Dampwood termite</name>
    <dbReference type="NCBI Taxonomy" id="136037"/>
    <lineage>
        <taxon>Eukaryota</taxon>
        <taxon>Metazoa</taxon>
        <taxon>Ecdysozoa</taxon>
        <taxon>Arthropoda</taxon>
        <taxon>Hexapoda</taxon>
        <taxon>Insecta</taxon>
        <taxon>Pterygota</taxon>
        <taxon>Neoptera</taxon>
        <taxon>Polyneoptera</taxon>
        <taxon>Dictyoptera</taxon>
        <taxon>Blattodea</taxon>
        <taxon>Blattoidea</taxon>
        <taxon>Termitoidae</taxon>
        <taxon>Termopsidae</taxon>
        <taxon>Zootermopsis</taxon>
    </lineage>
</organism>
<dbReference type="FunCoup" id="A0A067R4Z0">
    <property type="interactions" value="7"/>
</dbReference>
<feature type="domain" description="Major facilitator superfamily (MFS) profile" evidence="8">
    <location>
        <begin position="22"/>
        <end position="469"/>
    </location>
</feature>
<feature type="transmembrane region" description="Helical" evidence="7">
    <location>
        <begin position="210"/>
        <end position="229"/>
    </location>
</feature>
<dbReference type="CDD" id="cd17318">
    <property type="entry name" value="MFS_SLC17"/>
    <property type="match status" value="1"/>
</dbReference>
<feature type="transmembrane region" description="Helical" evidence="7">
    <location>
        <begin position="179"/>
        <end position="198"/>
    </location>
</feature>
<dbReference type="PROSITE" id="PS50850">
    <property type="entry name" value="MFS"/>
    <property type="match status" value="1"/>
</dbReference>
<dbReference type="InterPro" id="IPR011701">
    <property type="entry name" value="MFS"/>
</dbReference>
<reference evidence="9 10" key="1">
    <citation type="journal article" date="2014" name="Nat. Commun.">
        <title>Molecular traces of alternative social organization in a termite genome.</title>
        <authorList>
            <person name="Terrapon N."/>
            <person name="Li C."/>
            <person name="Robertson H.M."/>
            <person name="Ji L."/>
            <person name="Meng X."/>
            <person name="Booth W."/>
            <person name="Chen Z."/>
            <person name="Childers C.P."/>
            <person name="Glastad K.M."/>
            <person name="Gokhale K."/>
            <person name="Gowin J."/>
            <person name="Gronenberg W."/>
            <person name="Hermansen R.A."/>
            <person name="Hu H."/>
            <person name="Hunt B.G."/>
            <person name="Huylmans A.K."/>
            <person name="Khalil S.M."/>
            <person name="Mitchell R.D."/>
            <person name="Munoz-Torres M.C."/>
            <person name="Mustard J.A."/>
            <person name="Pan H."/>
            <person name="Reese J.T."/>
            <person name="Scharf M.E."/>
            <person name="Sun F."/>
            <person name="Vogel H."/>
            <person name="Xiao J."/>
            <person name="Yang W."/>
            <person name="Yang Z."/>
            <person name="Yang Z."/>
            <person name="Zhou J."/>
            <person name="Zhu J."/>
            <person name="Brent C.S."/>
            <person name="Elsik C.G."/>
            <person name="Goodisman M.A."/>
            <person name="Liberles D.A."/>
            <person name="Roe R.M."/>
            <person name="Vargo E.L."/>
            <person name="Vilcinskas A."/>
            <person name="Wang J."/>
            <person name="Bornberg-Bauer E."/>
            <person name="Korb J."/>
            <person name="Zhang G."/>
            <person name="Liebig J."/>
        </authorList>
    </citation>
    <scope>NUCLEOTIDE SEQUENCE [LARGE SCALE GENOMIC DNA]</scope>
    <source>
        <tissue evidence="9">Whole organism</tissue>
    </source>
</reference>
<dbReference type="InParanoid" id="A0A067R4Z0"/>
<evidence type="ECO:0000313" key="9">
    <source>
        <dbReference type="EMBL" id="KDR18202.1"/>
    </source>
</evidence>
<keyword evidence="4" id="KW-0769">Symport</keyword>
<keyword evidence="10" id="KW-1185">Reference proteome</keyword>
<dbReference type="Proteomes" id="UP000027135">
    <property type="component" value="Unassembled WGS sequence"/>
</dbReference>
<feature type="transmembrane region" description="Helical" evidence="7">
    <location>
        <begin position="119"/>
        <end position="141"/>
    </location>
</feature>
<dbReference type="EMBL" id="KK852699">
    <property type="protein sequence ID" value="KDR18202.1"/>
    <property type="molecule type" value="Genomic_DNA"/>
</dbReference>
<evidence type="ECO:0000256" key="5">
    <source>
        <dbReference type="ARBA" id="ARBA00022989"/>
    </source>
</evidence>
<feature type="transmembrane region" description="Helical" evidence="7">
    <location>
        <begin position="313"/>
        <end position="331"/>
    </location>
</feature>
<feature type="transmembrane region" description="Helical" evidence="7">
    <location>
        <begin position="409"/>
        <end position="430"/>
    </location>
</feature>
<dbReference type="InterPro" id="IPR050382">
    <property type="entry name" value="MFS_Na/Anion_cotransporter"/>
</dbReference>
<evidence type="ECO:0000256" key="1">
    <source>
        <dbReference type="ARBA" id="ARBA00004141"/>
    </source>
</evidence>
<feature type="transmembrane region" description="Helical" evidence="7">
    <location>
        <begin position="271"/>
        <end position="293"/>
    </location>
</feature>
<dbReference type="FunFam" id="1.20.1250.20:FF:000157">
    <property type="entry name" value="Inorganic phosphate cotransporter"/>
    <property type="match status" value="1"/>
</dbReference>
<keyword evidence="5 7" id="KW-1133">Transmembrane helix</keyword>
<feature type="transmembrane region" description="Helical" evidence="7">
    <location>
        <begin position="377"/>
        <end position="397"/>
    </location>
</feature>
<dbReference type="InterPro" id="IPR020846">
    <property type="entry name" value="MFS_dom"/>
</dbReference>
<protein>
    <submittedName>
        <fullName evidence="9">Putative inorganic phosphate cotransporter</fullName>
    </submittedName>
</protein>
<gene>
    <name evidence="9" type="ORF">L798_06953</name>
</gene>
<keyword evidence="3 7" id="KW-0812">Transmembrane</keyword>
<dbReference type="Pfam" id="PF07690">
    <property type="entry name" value="MFS_1"/>
    <property type="match status" value="1"/>
</dbReference>
<comment type="subcellular location">
    <subcellularLocation>
        <location evidence="1">Membrane</location>
        <topology evidence="1">Multi-pass membrane protein</topology>
    </subcellularLocation>
</comment>
<sequence length="530" mass="58574">MYVPVRDSGSGSRRLSDYVKIRYVFAVLGFILMAIVYGLKVNLSVAIVGMRNHTAEKSGPINITQSDCPSDVQDDTASKDGPFEWGEEVNGVILSSYFFGYLVSQVPGGRAAEVFSAKWILFASVALNIIPTLLTPPAVMIHWSVLVAMRIIEGVGGGFSFPALHVMISRWAPVEERSLISSIIYAGTAIGTVLSLLFTGLIVDYINWEAAFYIMGGLSSIWCLLWWLLMTDSPRTNPYISDEERDYITSSLGEDKEEVTPKKLSVPWKHVWTSSPFYAILFSHMFSNFGWYMLLIETPIYYDQVLRLSMNQITIYSSLPFFTLWLFSLALSACQSKLIRKKILTVTAARKIATFLASALPALCLVAVNFLHCEMGLIFAFMAVGTTLMGGMFSGFLSNHIDIAPRFAGTLMGITNTVATIPGIVVPIIVGQLTKTNHTREQWGIILNSAAAFLIVESVVYTVFGSGQEQPWNNPNVAIISKDVEQKEATEDEDEDTKILILGPTQPLIHGTGNSDYRVKQPNLKLSTYS</sequence>
<dbReference type="InterPro" id="IPR036259">
    <property type="entry name" value="MFS_trans_sf"/>
</dbReference>
<evidence type="ECO:0000259" key="8">
    <source>
        <dbReference type="PROSITE" id="PS50850"/>
    </source>
</evidence>
<name>A0A067R4Z0_ZOONE</name>
<dbReference type="eggNOG" id="KOG2532">
    <property type="taxonomic scope" value="Eukaryota"/>
</dbReference>
<dbReference type="Gene3D" id="1.20.1250.20">
    <property type="entry name" value="MFS general substrate transporter like domains"/>
    <property type="match status" value="2"/>
</dbReference>
<feature type="transmembrane region" description="Helical" evidence="7">
    <location>
        <begin position="352"/>
        <end position="371"/>
    </location>
</feature>
<feature type="transmembrane region" description="Helical" evidence="7">
    <location>
        <begin position="21"/>
        <end position="39"/>
    </location>
</feature>
<evidence type="ECO:0000313" key="10">
    <source>
        <dbReference type="Proteomes" id="UP000027135"/>
    </source>
</evidence>